<evidence type="ECO:0000256" key="4">
    <source>
        <dbReference type="ARBA" id="ARBA00022679"/>
    </source>
</evidence>
<gene>
    <name evidence="7" type="primary">rsmG</name>
    <name evidence="7" type="ORF">IAC59_05750</name>
</gene>
<dbReference type="SUPFAM" id="SSF53335">
    <property type="entry name" value="S-adenosyl-L-methionine-dependent methyltransferases"/>
    <property type="match status" value="1"/>
</dbReference>
<dbReference type="PANTHER" id="PTHR31760:SF0">
    <property type="entry name" value="S-ADENOSYL-L-METHIONINE-DEPENDENT METHYLTRANSFERASES SUPERFAMILY PROTEIN"/>
    <property type="match status" value="1"/>
</dbReference>
<dbReference type="InterPro" id="IPR003682">
    <property type="entry name" value="rRNA_ssu_MeTfrase_G"/>
</dbReference>
<comment type="caution">
    <text evidence="7">The sequence shown here is derived from an EMBL/GenBank/DDBJ whole genome shotgun (WGS) entry which is preliminary data.</text>
</comment>
<dbReference type="GO" id="GO:0070043">
    <property type="term" value="F:rRNA (guanine-N7-)-methyltransferase activity"/>
    <property type="evidence" value="ECO:0007669"/>
    <property type="project" value="TreeGrafter"/>
</dbReference>
<proteinExistence type="predicted"/>
<evidence type="ECO:0000313" key="7">
    <source>
        <dbReference type="EMBL" id="HIU46742.1"/>
    </source>
</evidence>
<evidence type="ECO:0000256" key="6">
    <source>
        <dbReference type="ARBA" id="ARBA00031818"/>
    </source>
</evidence>
<reference evidence="7" key="2">
    <citation type="journal article" date="2021" name="PeerJ">
        <title>Extensive microbial diversity within the chicken gut microbiome revealed by metagenomics and culture.</title>
        <authorList>
            <person name="Gilroy R."/>
            <person name="Ravi A."/>
            <person name="Getino M."/>
            <person name="Pursley I."/>
            <person name="Horton D.L."/>
            <person name="Alikhan N.F."/>
            <person name="Baker D."/>
            <person name="Gharbi K."/>
            <person name="Hall N."/>
            <person name="Watson M."/>
            <person name="Adriaenssens E.M."/>
            <person name="Foster-Nyarko E."/>
            <person name="Jarju S."/>
            <person name="Secka A."/>
            <person name="Antonio M."/>
            <person name="Oren A."/>
            <person name="Chaudhuri R.R."/>
            <person name="La Ragione R."/>
            <person name="Hildebrand F."/>
            <person name="Pallen M.J."/>
        </authorList>
    </citation>
    <scope>NUCLEOTIDE SEQUENCE</scope>
    <source>
        <strain evidence="7">ChiSxjej2B14-8506</strain>
    </source>
</reference>
<reference evidence="7" key="1">
    <citation type="submission" date="2020-10" db="EMBL/GenBank/DDBJ databases">
        <authorList>
            <person name="Gilroy R."/>
        </authorList>
    </citation>
    <scope>NUCLEOTIDE SEQUENCE</scope>
    <source>
        <strain evidence="7">ChiSxjej2B14-8506</strain>
    </source>
</reference>
<evidence type="ECO:0000256" key="1">
    <source>
        <dbReference type="ARBA" id="ARBA00022490"/>
    </source>
</evidence>
<evidence type="ECO:0000256" key="5">
    <source>
        <dbReference type="ARBA" id="ARBA00022691"/>
    </source>
</evidence>
<name>A0A9D1LRM0_9FIRM</name>
<keyword evidence="4 7" id="KW-0808">Transferase</keyword>
<evidence type="ECO:0000313" key="8">
    <source>
        <dbReference type="Proteomes" id="UP000824123"/>
    </source>
</evidence>
<evidence type="ECO:0000256" key="3">
    <source>
        <dbReference type="ARBA" id="ARBA00022603"/>
    </source>
</evidence>
<keyword evidence="2" id="KW-0698">rRNA processing</keyword>
<dbReference type="Gene3D" id="3.40.50.150">
    <property type="entry name" value="Vaccinia Virus protein VP39"/>
    <property type="match status" value="1"/>
</dbReference>
<dbReference type="Proteomes" id="UP000824123">
    <property type="component" value="Unassembled WGS sequence"/>
</dbReference>
<organism evidence="7 8">
    <name type="scientific">Candidatus Fimadaptatus faecigallinarum</name>
    <dbReference type="NCBI Taxonomy" id="2840814"/>
    <lineage>
        <taxon>Bacteria</taxon>
        <taxon>Bacillati</taxon>
        <taxon>Bacillota</taxon>
        <taxon>Clostridia</taxon>
        <taxon>Eubacteriales</taxon>
        <taxon>Candidatus Fimadaptatus</taxon>
    </lineage>
</organism>
<dbReference type="PANTHER" id="PTHR31760">
    <property type="entry name" value="S-ADENOSYL-L-METHIONINE-DEPENDENT METHYLTRANSFERASES SUPERFAMILY PROTEIN"/>
    <property type="match status" value="1"/>
</dbReference>
<protein>
    <recommendedName>
        <fullName evidence="6">Glucose-inhibited division protein B</fullName>
    </recommendedName>
</protein>
<dbReference type="GO" id="GO:0005829">
    <property type="term" value="C:cytosol"/>
    <property type="evidence" value="ECO:0007669"/>
    <property type="project" value="TreeGrafter"/>
</dbReference>
<keyword evidence="1" id="KW-0963">Cytoplasm</keyword>
<dbReference type="EMBL" id="DVNK01000037">
    <property type="protein sequence ID" value="HIU46742.1"/>
    <property type="molecule type" value="Genomic_DNA"/>
</dbReference>
<dbReference type="Pfam" id="PF02527">
    <property type="entry name" value="GidB"/>
    <property type="match status" value="1"/>
</dbReference>
<evidence type="ECO:0000256" key="2">
    <source>
        <dbReference type="ARBA" id="ARBA00022552"/>
    </source>
</evidence>
<dbReference type="AlphaFoldDB" id="A0A9D1LRM0"/>
<sequence length="161" mass="17368">MLDLGSGAGFPGLPLCVARPDLDMTLLDSLKKRVDFLNEAARRIGAHTHAVHARAEEAAKGDMREYYDVVTARAVARLNVLVELALPFLRVGGTLIAYKGPAADEELSQAGEALRRLGGGEARVLPAGVPGRDSRLIVVRKLRPTPRTFPRKPGEATRKPL</sequence>
<dbReference type="NCBIfam" id="TIGR00138">
    <property type="entry name" value="rsmG_gidB"/>
    <property type="match status" value="1"/>
</dbReference>
<dbReference type="InterPro" id="IPR029063">
    <property type="entry name" value="SAM-dependent_MTases_sf"/>
</dbReference>
<accession>A0A9D1LRM0</accession>
<keyword evidence="3 7" id="KW-0489">Methyltransferase</keyword>
<keyword evidence="5" id="KW-0949">S-adenosyl-L-methionine</keyword>